<dbReference type="InterPro" id="IPR028000">
    <property type="entry name" value="Pma1"/>
</dbReference>
<feature type="compositionally biased region" description="Low complexity" evidence="1">
    <location>
        <begin position="37"/>
        <end position="50"/>
    </location>
</feature>
<feature type="transmembrane region" description="Helical" evidence="2">
    <location>
        <begin position="302"/>
        <end position="325"/>
    </location>
</feature>
<keyword evidence="3" id="KW-0732">Signal</keyword>
<dbReference type="OrthoDB" id="4084551at2759"/>
<feature type="region of interest" description="Disordered" evidence="1">
    <location>
        <begin position="343"/>
        <end position="422"/>
    </location>
</feature>
<keyword evidence="2" id="KW-0472">Membrane</keyword>
<evidence type="ECO:0000313" key="4">
    <source>
        <dbReference type="EMBL" id="EWC48683.1"/>
    </source>
</evidence>
<evidence type="ECO:0000256" key="3">
    <source>
        <dbReference type="SAM" id="SignalP"/>
    </source>
</evidence>
<evidence type="ECO:0000313" key="5">
    <source>
        <dbReference type="Proteomes" id="UP000024837"/>
    </source>
</evidence>
<dbReference type="EMBL" id="KI966372">
    <property type="protein sequence ID" value="EWC48683.1"/>
    <property type="molecule type" value="Genomic_DNA"/>
</dbReference>
<dbReference type="Pfam" id="PF14610">
    <property type="entry name" value="Psg1"/>
    <property type="match status" value="1"/>
</dbReference>
<dbReference type="HOGENOM" id="CLU_640877_0_0_1"/>
<feature type="signal peptide" evidence="3">
    <location>
        <begin position="1"/>
        <end position="22"/>
    </location>
</feature>
<evidence type="ECO:0000256" key="1">
    <source>
        <dbReference type="SAM" id="MobiDB-lite"/>
    </source>
</evidence>
<gene>
    <name evidence="4" type="ORF">DRE_01905</name>
</gene>
<name>W7I8Q0_9PEZI</name>
<feature type="compositionally biased region" description="Low complexity" evidence="1">
    <location>
        <begin position="80"/>
        <end position="90"/>
    </location>
</feature>
<feature type="region of interest" description="Disordered" evidence="1">
    <location>
        <begin position="37"/>
        <end position="116"/>
    </location>
</feature>
<protein>
    <recommendedName>
        <fullName evidence="6">Mid2 domain-containing protein</fullName>
    </recommendedName>
</protein>
<keyword evidence="2" id="KW-0812">Transmembrane</keyword>
<dbReference type="AlphaFoldDB" id="W7I8Q0"/>
<proteinExistence type="predicted"/>
<organism evidence="4 5">
    <name type="scientific">Drechslerella stenobrocha 248</name>
    <dbReference type="NCBI Taxonomy" id="1043628"/>
    <lineage>
        <taxon>Eukaryota</taxon>
        <taxon>Fungi</taxon>
        <taxon>Dikarya</taxon>
        <taxon>Ascomycota</taxon>
        <taxon>Pezizomycotina</taxon>
        <taxon>Orbiliomycetes</taxon>
        <taxon>Orbiliales</taxon>
        <taxon>Orbiliaceae</taxon>
        <taxon>Drechslerella</taxon>
    </lineage>
</organism>
<reference evidence="4 5" key="1">
    <citation type="submission" date="2013-05" db="EMBL/GenBank/DDBJ databases">
        <title>Drechslerella stenobrocha genome reveals carnivorous origination and mechanical trapping mechanism of predatory fungi.</title>
        <authorList>
            <person name="Liu X."/>
            <person name="Zhang W."/>
            <person name="Liu K."/>
        </authorList>
    </citation>
    <scope>NUCLEOTIDE SEQUENCE [LARGE SCALE GENOMIC DNA]</scope>
    <source>
        <strain evidence="4 5">248</strain>
    </source>
</reference>
<evidence type="ECO:0008006" key="6">
    <source>
        <dbReference type="Google" id="ProtNLM"/>
    </source>
</evidence>
<feature type="compositionally biased region" description="Polar residues" evidence="1">
    <location>
        <begin position="58"/>
        <end position="79"/>
    </location>
</feature>
<evidence type="ECO:0000256" key="2">
    <source>
        <dbReference type="SAM" id="Phobius"/>
    </source>
</evidence>
<keyword evidence="5" id="KW-1185">Reference proteome</keyword>
<feature type="compositionally biased region" description="Low complexity" evidence="1">
    <location>
        <begin position="97"/>
        <end position="107"/>
    </location>
</feature>
<feature type="region of interest" description="Disordered" evidence="1">
    <location>
        <begin position="137"/>
        <end position="159"/>
    </location>
</feature>
<keyword evidence="2" id="KW-1133">Transmembrane helix</keyword>
<dbReference type="Proteomes" id="UP000024837">
    <property type="component" value="Unassembled WGS sequence"/>
</dbReference>
<feature type="compositionally biased region" description="Polar residues" evidence="1">
    <location>
        <begin position="137"/>
        <end position="148"/>
    </location>
</feature>
<accession>W7I8Q0</accession>
<feature type="chain" id="PRO_5004893758" description="Mid2 domain-containing protein" evidence="3">
    <location>
        <begin position="23"/>
        <end position="422"/>
    </location>
</feature>
<sequence length="422" mass="45270">MVRPNFQRTVASVLLFCAAVQAVPALRLRQDADATASDLSTATDLPISSDPSPPPLPTESTGADEPTTSGADEPTTTGVSITDSPSSTSTDDSEPASVTSSVRSSTTGPPAAWISVNETDGRISTIVPSVTTSDGVTSTINLPSSGATGVTEDNGEPASFLPTCDSTKYQGEGKYSPFCLPANNTHLYLKETYYVTWDPTFWADNIGNNTVEILANYIADPSRPESGRVAFDSGVVPNKLGFITFYVDPEKYTNGAIIHWTMKRIGNLANTEKSFRSGPWVQIGNEPVQHPMPSERPPVSTLGLAVGIPLAVLFILVVLAVLHFANRSKRSVGTIVIPSMRRRRAEGGYGSRRSKSQRVSRPPGYQDDLDSKAAAWEMGAMKSPETPRAQGPYQDEPTSPPGVRAKTSETLQNPFNDRYEAR</sequence>